<evidence type="ECO:0008006" key="3">
    <source>
        <dbReference type="Google" id="ProtNLM"/>
    </source>
</evidence>
<name>A0A0H3ETA1_ECO8N</name>
<reference evidence="1 2" key="1">
    <citation type="journal article" date="2010" name="BMC Genomics">
        <title>Genome sequence of adherent-invasive Escherichia coli and comparative genomic analysis with other E. coli pathotypes.</title>
        <authorList>
            <person name="Nash J.H."/>
            <person name="Villegas A."/>
            <person name="Kropinski A.M."/>
            <person name="Aguilar-Valenzuela R."/>
            <person name="Konczy P."/>
            <person name="Mascarenhas M."/>
            <person name="Ziebell K."/>
            <person name="Torres A.G."/>
            <person name="Karmali M.A."/>
            <person name="Coombes B.K."/>
        </authorList>
    </citation>
    <scope>NUCLEOTIDE SEQUENCE [LARGE SCALE GENOMIC DNA]</scope>
    <source>
        <strain evidence="2">NRG 857C / AIEC</strain>
    </source>
</reference>
<accession>A0A0H3ETA1</accession>
<dbReference type="EMBL" id="CP001855">
    <property type="protein sequence ID" value="ADR29609.1"/>
    <property type="molecule type" value="Genomic_DNA"/>
</dbReference>
<dbReference type="AlphaFoldDB" id="A0A0H3ETA1"/>
<gene>
    <name evidence="1" type="ordered locus">NRG857_21005</name>
</gene>
<protein>
    <recommendedName>
        <fullName evidence="3">SH3 domain-containing protein</fullName>
    </recommendedName>
</protein>
<proteinExistence type="predicted"/>
<evidence type="ECO:0000313" key="1">
    <source>
        <dbReference type="EMBL" id="ADR29609.1"/>
    </source>
</evidence>
<dbReference type="Gene3D" id="2.30.30.40">
    <property type="entry name" value="SH3 Domains"/>
    <property type="match status" value="1"/>
</dbReference>
<dbReference type="KEGG" id="eln:NRG857_21005"/>
<organism evidence="1 2">
    <name type="scientific">Escherichia coli O83:H1 (strain NRG 857C / AIEC)</name>
    <dbReference type="NCBI Taxonomy" id="685038"/>
    <lineage>
        <taxon>Bacteria</taxon>
        <taxon>Pseudomonadati</taxon>
        <taxon>Pseudomonadota</taxon>
        <taxon>Gammaproteobacteria</taxon>
        <taxon>Enterobacterales</taxon>
        <taxon>Enterobacteriaceae</taxon>
        <taxon>Escherichia</taxon>
    </lineage>
</organism>
<dbReference type="PATRIC" id="fig|685038.3.peg.4288"/>
<sequence length="483" mass="53296">MMKEKKTSLTNNENEFDITVFPSIVEKSKYQDSLLASSTDASKALEALTKNSGVDALLKNHDSLFAGSTAASKAFEAMTRNSVANTFLKNHDSLLASSTAASKAFEAMTRNSVANTFLKNHDSLLASSTAASKAFEAMTRNSVANTFLKNHDSLFAGSTAASKAFEAMTRNSVVNSFLKNHDSLFAGSTAASKAFEAMTRNSVVNSFLKNHDSLFASSTAASKAFEAMTRNSVVNSFLKNHDSLFASSTAASKAFEAMTRNSGVATLFAKQRESFTRDYFTTSITQHLDKLNPTEIQKLQEAAILFSRSPQGAAVIATNINTVEITEPDALTKLKKYIEESPVTSHFRKLPLLVQLIIIYLVMTMSSVISDKNKELAIYLIEESQQYFSKVESPNAHVKKLTKQLPNEIDVSTLKHIRIITGENVRLRNRPSMHGDVLVTLQKYTPVIVIDKSDRKWLYIQLSLGDQKIYGWVNRSYTKALNH</sequence>
<dbReference type="HOGENOM" id="CLU_642329_0_0_6"/>
<evidence type="ECO:0000313" key="2">
    <source>
        <dbReference type="Proteomes" id="UP000008614"/>
    </source>
</evidence>
<dbReference type="Proteomes" id="UP000008614">
    <property type="component" value="Chromosome"/>
</dbReference>
<keyword evidence="2" id="KW-1185">Reference proteome</keyword>
<dbReference type="RefSeq" id="WP_000975157.1">
    <property type="nucleotide sequence ID" value="NC_017634.1"/>
</dbReference>